<keyword evidence="1" id="KW-0808">Transferase</keyword>
<accession>A0ABS5IFV5</accession>
<sequence length="156" mass="17580">MTQIGFYHLLRLPLDQALPKLLEKAVQAGLRVVVMGGSSERVEHLNAALWTYTEESWLPHGSARDGAAAEQPIWLTEQDENPNKATVLVLCDGARPAAMAGWDRCLDLFDGNDEAAVNAARDRWKTWKAEGHELVYYQQTERGGWEEKSRTYTKSH</sequence>
<keyword evidence="1" id="KW-0548">Nucleotidyltransferase</keyword>
<dbReference type="PANTHER" id="PTHR38767">
    <property type="entry name" value="DNA POLYMERASE III SUBUNIT CHI"/>
    <property type="match status" value="1"/>
</dbReference>
<dbReference type="RefSeq" id="WP_211550893.1">
    <property type="nucleotide sequence ID" value="NZ_JAGTUF010000020.1"/>
</dbReference>
<dbReference type="InterPro" id="IPR007459">
    <property type="entry name" value="DNA_pol3_chi"/>
</dbReference>
<gene>
    <name evidence="1" type="ORF">KEC16_16355</name>
</gene>
<dbReference type="NCBIfam" id="NF004347">
    <property type="entry name" value="PRK05728.1-4"/>
    <property type="match status" value="1"/>
</dbReference>
<name>A0ABS5IFV5_9PROT</name>
<dbReference type="Gene3D" id="3.40.50.10110">
    <property type="entry name" value="DNA polymerase III subunit chi"/>
    <property type="match status" value="1"/>
</dbReference>
<evidence type="ECO:0000313" key="1">
    <source>
        <dbReference type="EMBL" id="MBR9973297.1"/>
    </source>
</evidence>
<dbReference type="PANTHER" id="PTHR38767:SF1">
    <property type="entry name" value="DNA POLYMERASE III SUBUNIT CHI"/>
    <property type="match status" value="1"/>
</dbReference>
<comment type="caution">
    <text evidence="1">The sequence shown here is derived from an EMBL/GenBank/DDBJ whole genome shotgun (WGS) entry which is preliminary data.</text>
</comment>
<dbReference type="EC" id="2.7.7.7" evidence="1"/>
<dbReference type="EMBL" id="JAGTUF010000020">
    <property type="protein sequence ID" value="MBR9973297.1"/>
    <property type="molecule type" value="Genomic_DNA"/>
</dbReference>
<protein>
    <submittedName>
        <fullName evidence="1">DNA polymerase III subunit chi</fullName>
        <ecNumber evidence="1">2.7.7.7</ecNumber>
    </submittedName>
</protein>
<reference evidence="1 2" key="1">
    <citation type="submission" date="2021-04" db="EMBL/GenBank/DDBJ databases">
        <title>Magnetospirillum sulfuroxidans sp. nov., a facultative chemolithoautotrophic sulfur-oxidizing alphaproteobacterium isolated from freshwater sediment and proposals for Paramagetospirillum gen. nov., and Magnetospirillaceae fam. nov.</title>
        <authorList>
            <person name="Koziaeva V."/>
            <person name="Geelhoed J.S."/>
            <person name="Sorokin D.Y."/>
            <person name="Grouzdev D.S."/>
        </authorList>
    </citation>
    <scope>NUCLEOTIDE SEQUENCE [LARGE SCALE GENOMIC DNA]</scope>
    <source>
        <strain evidence="1 2">J10</strain>
    </source>
</reference>
<keyword evidence="2" id="KW-1185">Reference proteome</keyword>
<dbReference type="GO" id="GO:0003887">
    <property type="term" value="F:DNA-directed DNA polymerase activity"/>
    <property type="evidence" value="ECO:0007669"/>
    <property type="project" value="UniProtKB-EC"/>
</dbReference>
<organism evidence="1 2">
    <name type="scientific">Magnetospirillum sulfuroxidans</name>
    <dbReference type="NCBI Taxonomy" id="611300"/>
    <lineage>
        <taxon>Bacteria</taxon>
        <taxon>Pseudomonadati</taxon>
        <taxon>Pseudomonadota</taxon>
        <taxon>Alphaproteobacteria</taxon>
        <taxon>Rhodospirillales</taxon>
        <taxon>Rhodospirillaceae</taxon>
        <taxon>Magnetospirillum</taxon>
    </lineage>
</organism>
<dbReference type="Proteomes" id="UP000680714">
    <property type="component" value="Unassembled WGS sequence"/>
</dbReference>
<evidence type="ECO:0000313" key="2">
    <source>
        <dbReference type="Proteomes" id="UP000680714"/>
    </source>
</evidence>
<dbReference type="SUPFAM" id="SSF102400">
    <property type="entry name" value="DNA polymerase III chi subunit"/>
    <property type="match status" value="1"/>
</dbReference>
<dbReference type="InterPro" id="IPR036768">
    <property type="entry name" value="PolIII_chi_sf"/>
</dbReference>
<dbReference type="Pfam" id="PF04364">
    <property type="entry name" value="DNA_pol3_chi"/>
    <property type="match status" value="1"/>
</dbReference>
<proteinExistence type="predicted"/>